<feature type="compositionally biased region" description="Polar residues" evidence="9">
    <location>
        <begin position="15"/>
        <end position="27"/>
    </location>
</feature>
<organism evidence="11 12">
    <name type="scientific">Piptocephalis cylindrospora</name>
    <dbReference type="NCBI Taxonomy" id="1907219"/>
    <lineage>
        <taxon>Eukaryota</taxon>
        <taxon>Fungi</taxon>
        <taxon>Fungi incertae sedis</taxon>
        <taxon>Zoopagomycota</taxon>
        <taxon>Zoopagomycotina</taxon>
        <taxon>Zoopagomycetes</taxon>
        <taxon>Zoopagales</taxon>
        <taxon>Piptocephalidaceae</taxon>
        <taxon>Piptocephalis</taxon>
    </lineage>
</organism>
<dbReference type="OrthoDB" id="5327538at2759"/>
<feature type="region of interest" description="Disordered" evidence="9">
    <location>
        <begin position="247"/>
        <end position="324"/>
    </location>
</feature>
<evidence type="ECO:0000256" key="1">
    <source>
        <dbReference type="ARBA" id="ARBA00012513"/>
    </source>
</evidence>
<feature type="compositionally biased region" description="Basic residues" evidence="9">
    <location>
        <begin position="207"/>
        <end position="216"/>
    </location>
</feature>
<dbReference type="GO" id="GO:0005524">
    <property type="term" value="F:ATP binding"/>
    <property type="evidence" value="ECO:0007669"/>
    <property type="project" value="UniProtKB-KW"/>
</dbReference>
<keyword evidence="6" id="KW-0067">ATP-binding</keyword>
<evidence type="ECO:0000256" key="8">
    <source>
        <dbReference type="ARBA" id="ARBA00048679"/>
    </source>
</evidence>
<feature type="compositionally biased region" description="Basic and acidic residues" evidence="9">
    <location>
        <begin position="255"/>
        <end position="267"/>
    </location>
</feature>
<feature type="region of interest" description="Disordered" evidence="9">
    <location>
        <begin position="1"/>
        <end position="27"/>
    </location>
</feature>
<evidence type="ECO:0000256" key="2">
    <source>
        <dbReference type="ARBA" id="ARBA00022527"/>
    </source>
</evidence>
<feature type="region of interest" description="Disordered" evidence="9">
    <location>
        <begin position="131"/>
        <end position="167"/>
    </location>
</feature>
<dbReference type="Proteomes" id="UP000267251">
    <property type="component" value="Unassembled WGS sequence"/>
</dbReference>
<dbReference type="SUPFAM" id="SSF56112">
    <property type="entry name" value="Protein kinase-like (PK-like)"/>
    <property type="match status" value="1"/>
</dbReference>
<keyword evidence="12" id="KW-1185">Reference proteome</keyword>
<keyword evidence="2" id="KW-0723">Serine/threonine-protein kinase</keyword>
<dbReference type="AlphaFoldDB" id="A0A4P9Y340"/>
<feature type="compositionally biased region" description="Basic residues" evidence="9">
    <location>
        <begin position="1"/>
        <end position="12"/>
    </location>
</feature>
<evidence type="ECO:0000256" key="9">
    <source>
        <dbReference type="SAM" id="MobiDB-lite"/>
    </source>
</evidence>
<dbReference type="GO" id="GO:0072354">
    <property type="term" value="F:histone H3T3 kinase activity"/>
    <property type="evidence" value="ECO:0007669"/>
    <property type="project" value="TreeGrafter"/>
</dbReference>
<keyword evidence="4" id="KW-0547">Nucleotide-binding</keyword>
<dbReference type="SMART" id="SM01331">
    <property type="entry name" value="DUF3635"/>
    <property type="match status" value="1"/>
</dbReference>
<evidence type="ECO:0000313" key="11">
    <source>
        <dbReference type="EMBL" id="RKP13032.1"/>
    </source>
</evidence>
<dbReference type="GO" id="GO:0005737">
    <property type="term" value="C:cytoplasm"/>
    <property type="evidence" value="ECO:0007669"/>
    <property type="project" value="TreeGrafter"/>
</dbReference>
<evidence type="ECO:0000256" key="4">
    <source>
        <dbReference type="ARBA" id="ARBA00022741"/>
    </source>
</evidence>
<feature type="compositionally biased region" description="Basic and acidic residues" evidence="9">
    <location>
        <begin position="150"/>
        <end position="164"/>
    </location>
</feature>
<feature type="compositionally biased region" description="Polar residues" evidence="9">
    <location>
        <begin position="363"/>
        <end position="389"/>
    </location>
</feature>
<evidence type="ECO:0000256" key="6">
    <source>
        <dbReference type="ARBA" id="ARBA00022840"/>
    </source>
</evidence>
<comment type="catalytic activity">
    <reaction evidence="7">
        <text>L-threonyl-[protein] + ATP = O-phospho-L-threonyl-[protein] + ADP + H(+)</text>
        <dbReference type="Rhea" id="RHEA:46608"/>
        <dbReference type="Rhea" id="RHEA-COMP:11060"/>
        <dbReference type="Rhea" id="RHEA-COMP:11605"/>
        <dbReference type="ChEBI" id="CHEBI:15378"/>
        <dbReference type="ChEBI" id="CHEBI:30013"/>
        <dbReference type="ChEBI" id="CHEBI:30616"/>
        <dbReference type="ChEBI" id="CHEBI:61977"/>
        <dbReference type="ChEBI" id="CHEBI:456216"/>
        <dbReference type="EC" id="2.7.11.1"/>
    </reaction>
</comment>
<sequence length="887" mass="101072">MYKMGRSRKTYGRRANQTSTHQNWDEVTQAEATQDWWRRREGLDMEVMEVEVEMRPDSAIGRKSAFAPLPSHVSREERLAQRLQQSKTSEQRWPRQMRKVERKSEGVTLPNDLTESLWADAVVIVDYPRSSTTRQLPSPIHSDISDQSIEESRDPRPRRAKEAALRSPGVYASLSEEDEPRRPIADIIRKKRARVSTKNAVSLRKSPQLKKRGTLMKKKEDSSFLPYSQKSKRATITRARYPFRHLSTSTLPLTRARDSRPGSKRTDSNPVFSSRKTRSKLTIGHRSTRKPSPSMTALKLTESSLTERASQAARNPKPSTLSKIERVGPTLSSVLTGSNLSIESGATSQSRTFSRPRLAHSLPRSTLDCSQSFTTRESTPPSTFTRWEPTPSSVAAISDISSLSPGMEKMRSVEVKTSVSYPQTDIPLRRLDLRPKRGRPSGKKSNELQEAEFDIVNAMDVTLPLYQMPMDLKDPESFHELLRLCQQDIAQSFRDILPPFLMKDLSKLGEATYSEVYGLRWGRSMTGWRIPSAVKVIPFGEREIGEEGWTPLTTKAVLQELQMTLLYGDSRGIRPTSGRGRKGASRFVQLYELGIANRNLILGCGPSAKVCHGPYPKGLLGAWDAYHDRNHSHNERPGKGWLSMGRNDTFRDKGWHYLVLVLEDAGEDLETLEMNEWKQALSILTQTALAIASAEYTHEFEHRDLHWGNVMVLETNTKNVRMKTPWEGTNAKVSLPTQGYVVRIIDLTFSRTLKYGRDGAHARDKRLPRMRVEMGKEEKIFMALEDEEMYQGYGKDHPKGDYQYDVYRAQREMVGRDWQGFYPRTNVLWMHYLAHKMLTSKKGLGKESGIRKGLEGLSKEWMKDEDKYKGMVEVSQSLLQLGEVDTC</sequence>
<evidence type="ECO:0000259" key="10">
    <source>
        <dbReference type="SMART" id="SM01331"/>
    </source>
</evidence>
<gene>
    <name evidence="11" type="ORF">BJ684DRAFT_16531</name>
</gene>
<dbReference type="InterPro" id="IPR011009">
    <property type="entry name" value="Kinase-like_dom_sf"/>
</dbReference>
<proteinExistence type="predicted"/>
<dbReference type="Gene3D" id="3.30.200.20">
    <property type="entry name" value="Phosphorylase Kinase, domain 1"/>
    <property type="match status" value="1"/>
</dbReference>
<name>A0A4P9Y340_9FUNG</name>
<evidence type="ECO:0000313" key="12">
    <source>
        <dbReference type="Proteomes" id="UP000267251"/>
    </source>
</evidence>
<dbReference type="PANTHER" id="PTHR24419:SF18">
    <property type="entry name" value="SERINE_THREONINE-PROTEIN KINASE HASPIN"/>
    <property type="match status" value="1"/>
</dbReference>
<protein>
    <recommendedName>
        <fullName evidence="1">non-specific serine/threonine protein kinase</fullName>
        <ecNumber evidence="1">2.7.11.1</ecNumber>
    </recommendedName>
</protein>
<keyword evidence="5" id="KW-0418">Kinase</keyword>
<dbReference type="GO" id="GO:0005634">
    <property type="term" value="C:nucleus"/>
    <property type="evidence" value="ECO:0007669"/>
    <property type="project" value="TreeGrafter"/>
</dbReference>
<feature type="region of interest" description="Disordered" evidence="9">
    <location>
        <begin position="343"/>
        <end position="389"/>
    </location>
</feature>
<dbReference type="Gene3D" id="1.10.510.10">
    <property type="entry name" value="Transferase(Phosphotransferase) domain 1"/>
    <property type="match status" value="1"/>
</dbReference>
<feature type="compositionally biased region" description="Polar residues" evidence="9">
    <location>
        <begin position="343"/>
        <end position="353"/>
    </location>
</feature>
<evidence type="ECO:0000256" key="5">
    <source>
        <dbReference type="ARBA" id="ARBA00022777"/>
    </source>
</evidence>
<evidence type="ECO:0000256" key="7">
    <source>
        <dbReference type="ARBA" id="ARBA00047899"/>
    </source>
</evidence>
<evidence type="ECO:0000256" key="3">
    <source>
        <dbReference type="ARBA" id="ARBA00022679"/>
    </source>
</evidence>
<reference evidence="12" key="1">
    <citation type="journal article" date="2018" name="Nat. Microbiol.">
        <title>Leveraging single-cell genomics to expand the fungal tree of life.</title>
        <authorList>
            <person name="Ahrendt S.R."/>
            <person name="Quandt C.A."/>
            <person name="Ciobanu D."/>
            <person name="Clum A."/>
            <person name="Salamov A."/>
            <person name="Andreopoulos B."/>
            <person name="Cheng J.F."/>
            <person name="Woyke T."/>
            <person name="Pelin A."/>
            <person name="Henrissat B."/>
            <person name="Reynolds N.K."/>
            <person name="Benny G.L."/>
            <person name="Smith M.E."/>
            <person name="James T.Y."/>
            <person name="Grigoriev I.V."/>
        </authorList>
    </citation>
    <scope>NUCLEOTIDE SEQUENCE [LARGE SCALE GENOMIC DNA]</scope>
</reference>
<accession>A0A4P9Y340</accession>
<dbReference type="GO" id="GO:0000278">
    <property type="term" value="P:mitotic cell cycle"/>
    <property type="evidence" value="ECO:0007669"/>
    <property type="project" value="TreeGrafter"/>
</dbReference>
<dbReference type="PANTHER" id="PTHR24419">
    <property type="entry name" value="INTERLEUKIN-1 RECEPTOR-ASSOCIATED KINASE"/>
    <property type="match status" value="1"/>
</dbReference>
<comment type="catalytic activity">
    <reaction evidence="8">
        <text>L-seryl-[protein] + ATP = O-phospho-L-seryl-[protein] + ADP + H(+)</text>
        <dbReference type="Rhea" id="RHEA:17989"/>
        <dbReference type="Rhea" id="RHEA-COMP:9863"/>
        <dbReference type="Rhea" id="RHEA-COMP:11604"/>
        <dbReference type="ChEBI" id="CHEBI:15378"/>
        <dbReference type="ChEBI" id="CHEBI:29999"/>
        <dbReference type="ChEBI" id="CHEBI:30616"/>
        <dbReference type="ChEBI" id="CHEBI:83421"/>
        <dbReference type="ChEBI" id="CHEBI:456216"/>
        <dbReference type="EC" id="2.7.11.1"/>
    </reaction>
</comment>
<feature type="region of interest" description="Disordered" evidence="9">
    <location>
        <begin position="198"/>
        <end position="225"/>
    </location>
</feature>
<dbReference type="InterPro" id="IPR024604">
    <property type="entry name" value="GSG2_C"/>
</dbReference>
<keyword evidence="3" id="KW-0808">Transferase</keyword>
<dbReference type="EMBL" id="KZ988128">
    <property type="protein sequence ID" value="RKP13032.1"/>
    <property type="molecule type" value="Genomic_DNA"/>
</dbReference>
<dbReference type="EC" id="2.7.11.1" evidence="1"/>
<dbReference type="GO" id="GO:0035556">
    <property type="term" value="P:intracellular signal transduction"/>
    <property type="evidence" value="ECO:0007669"/>
    <property type="project" value="TreeGrafter"/>
</dbReference>
<dbReference type="Pfam" id="PF12330">
    <property type="entry name" value="Haspin_kinase"/>
    <property type="match status" value="1"/>
</dbReference>
<feature type="compositionally biased region" description="Polar residues" evidence="9">
    <location>
        <begin position="290"/>
        <end position="322"/>
    </location>
</feature>
<feature type="domain" description="Serine/threonine-protein kinase haspin C-terminal" evidence="10">
    <location>
        <begin position="787"/>
        <end position="880"/>
    </location>
</feature>